<dbReference type="InterPro" id="IPR011650">
    <property type="entry name" value="Peptidase_M20_dimer"/>
</dbReference>
<dbReference type="FunFam" id="3.30.70.360:FF:000014">
    <property type="entry name" value="N-acyl-L-amino acid amidohydrolase"/>
    <property type="match status" value="1"/>
</dbReference>
<organism evidence="5 6">
    <name type="scientific">Lutispora thermophila DSM 19022</name>
    <dbReference type="NCBI Taxonomy" id="1122184"/>
    <lineage>
        <taxon>Bacteria</taxon>
        <taxon>Bacillati</taxon>
        <taxon>Bacillota</taxon>
        <taxon>Clostridia</taxon>
        <taxon>Lutisporales</taxon>
        <taxon>Lutisporaceae</taxon>
        <taxon>Lutispora</taxon>
    </lineage>
</organism>
<feature type="binding site" evidence="3">
    <location>
        <position position="137"/>
    </location>
    <ligand>
        <name>Mn(2+)</name>
        <dbReference type="ChEBI" id="CHEBI:29035"/>
        <label>2</label>
    </ligand>
</feature>
<dbReference type="GO" id="GO:0016787">
    <property type="term" value="F:hydrolase activity"/>
    <property type="evidence" value="ECO:0007669"/>
    <property type="project" value="UniProtKB-KW"/>
</dbReference>
<keyword evidence="2 5" id="KW-0378">Hydrolase</keyword>
<dbReference type="InterPro" id="IPR017439">
    <property type="entry name" value="Amidohydrolase"/>
</dbReference>
<sequence length="391" mass="43203">MSKIKELAEKYSDYIIQQRRFFHANPELSLKEYNTTKALAEELTKIGVEVTTFPDYTGVIGLIRGGKPGKTVMLRADIDALPVEEKTCLPFASTNGNMHACGHDTHMAMQLGAAKILMDLKDELHGNVKLLFQAGEEVGYGSKYYVEKGYLDDVSAVFGMHIWSSLETGKFCLEPGERMASCDVFKITVDGVSSHGSAPHLGRDAIMAAASIVMNIQTYVSRRNNPLNPVVVSIGTINGGQRFNIIANHVEMEGTTRAFSKEARNAIESELNNIVQYTAKALGVNAKLEYDYVTHPIINEHDDLNRIARNAAVKLYGEDCLASMEKVMGAEDFCHLAAKVPSFFGFIGCYNEKLGTIYNNHNDKFDVDESTLHMGSALAAQFAYDFLEENK</sequence>
<dbReference type="STRING" id="1122184.SAMN02745176_02580"/>
<dbReference type="GO" id="GO:0046872">
    <property type="term" value="F:metal ion binding"/>
    <property type="evidence" value="ECO:0007669"/>
    <property type="project" value="UniProtKB-KW"/>
</dbReference>
<dbReference type="Gene3D" id="3.30.70.360">
    <property type="match status" value="1"/>
</dbReference>
<feature type="binding site" evidence="3">
    <location>
        <position position="361"/>
    </location>
    <ligand>
        <name>Mn(2+)</name>
        <dbReference type="ChEBI" id="CHEBI:29035"/>
        <label>2</label>
    </ligand>
</feature>
<evidence type="ECO:0000259" key="4">
    <source>
        <dbReference type="Pfam" id="PF07687"/>
    </source>
</evidence>
<protein>
    <submittedName>
        <fullName evidence="5">Amidohydrolase</fullName>
    </submittedName>
</protein>
<dbReference type="EMBL" id="FQZS01000017">
    <property type="protein sequence ID" value="SHJ14881.1"/>
    <property type="molecule type" value="Genomic_DNA"/>
</dbReference>
<dbReference type="PANTHER" id="PTHR11014">
    <property type="entry name" value="PEPTIDASE M20 FAMILY MEMBER"/>
    <property type="match status" value="1"/>
</dbReference>
<dbReference type="Gene3D" id="3.40.630.10">
    <property type="entry name" value="Zn peptidases"/>
    <property type="match status" value="1"/>
</dbReference>
<evidence type="ECO:0000256" key="2">
    <source>
        <dbReference type="ARBA" id="ARBA00022801"/>
    </source>
</evidence>
<comment type="cofactor">
    <cofactor evidence="3">
        <name>Mn(2+)</name>
        <dbReference type="ChEBI" id="CHEBI:29035"/>
    </cofactor>
    <text evidence="3">The Mn(2+) ion enhances activity.</text>
</comment>
<evidence type="ECO:0000313" key="6">
    <source>
        <dbReference type="Proteomes" id="UP000184442"/>
    </source>
</evidence>
<reference evidence="5 6" key="1">
    <citation type="submission" date="2016-11" db="EMBL/GenBank/DDBJ databases">
        <authorList>
            <person name="Jaros S."/>
            <person name="Januszkiewicz K."/>
            <person name="Wedrychowicz H."/>
        </authorList>
    </citation>
    <scope>NUCLEOTIDE SEQUENCE [LARGE SCALE GENOMIC DNA]</scope>
    <source>
        <strain evidence="5 6">DSM 19022</strain>
    </source>
</reference>
<dbReference type="InterPro" id="IPR036264">
    <property type="entry name" value="Bact_exopeptidase_dim_dom"/>
</dbReference>
<dbReference type="SUPFAM" id="SSF53187">
    <property type="entry name" value="Zn-dependent exopeptidases"/>
    <property type="match status" value="1"/>
</dbReference>
<dbReference type="RefSeq" id="WP_073026589.1">
    <property type="nucleotide sequence ID" value="NZ_FQZS01000017.1"/>
</dbReference>
<gene>
    <name evidence="5" type="ORF">SAMN02745176_02580</name>
</gene>
<feature type="domain" description="Peptidase M20 dimerisation" evidence="4">
    <location>
        <begin position="185"/>
        <end position="279"/>
    </location>
</feature>
<dbReference type="InterPro" id="IPR002933">
    <property type="entry name" value="Peptidase_M20"/>
</dbReference>
<dbReference type="SUPFAM" id="SSF55031">
    <property type="entry name" value="Bacterial exopeptidase dimerisation domain"/>
    <property type="match status" value="1"/>
</dbReference>
<name>A0A1M6GY55_9FIRM</name>
<feature type="binding site" evidence="3">
    <location>
        <position position="161"/>
    </location>
    <ligand>
        <name>Mn(2+)</name>
        <dbReference type="ChEBI" id="CHEBI:29035"/>
        <label>2</label>
    </ligand>
</feature>
<evidence type="ECO:0000256" key="3">
    <source>
        <dbReference type="PIRSR" id="PIRSR005962-1"/>
    </source>
</evidence>
<dbReference type="Pfam" id="PF01546">
    <property type="entry name" value="Peptidase_M20"/>
    <property type="match status" value="1"/>
</dbReference>
<feature type="binding site" evidence="3">
    <location>
        <position position="103"/>
    </location>
    <ligand>
        <name>Mn(2+)</name>
        <dbReference type="ChEBI" id="CHEBI:29035"/>
        <label>2</label>
    </ligand>
</feature>
<dbReference type="OrthoDB" id="9776731at2"/>
<keyword evidence="6" id="KW-1185">Reference proteome</keyword>
<dbReference type="PANTHER" id="PTHR11014:SF63">
    <property type="entry name" value="METALLOPEPTIDASE, PUTATIVE (AFU_ORTHOLOGUE AFUA_6G09600)-RELATED"/>
    <property type="match status" value="1"/>
</dbReference>
<comment type="similarity">
    <text evidence="1">Belongs to the peptidase M20 family.</text>
</comment>
<keyword evidence="3" id="KW-0479">Metal-binding</keyword>
<dbReference type="Proteomes" id="UP000184442">
    <property type="component" value="Unassembled WGS sequence"/>
</dbReference>
<dbReference type="NCBIfam" id="TIGR01891">
    <property type="entry name" value="amidohydrolases"/>
    <property type="match status" value="1"/>
</dbReference>
<feature type="binding site" evidence="3">
    <location>
        <position position="101"/>
    </location>
    <ligand>
        <name>Mn(2+)</name>
        <dbReference type="ChEBI" id="CHEBI:29035"/>
        <label>2</label>
    </ligand>
</feature>
<evidence type="ECO:0000313" key="5">
    <source>
        <dbReference type="EMBL" id="SHJ14881.1"/>
    </source>
</evidence>
<proteinExistence type="inferred from homology"/>
<keyword evidence="3" id="KW-0464">Manganese</keyword>
<dbReference type="AlphaFoldDB" id="A0A1M6GY55"/>
<evidence type="ECO:0000256" key="1">
    <source>
        <dbReference type="ARBA" id="ARBA00006153"/>
    </source>
</evidence>
<dbReference type="Pfam" id="PF07687">
    <property type="entry name" value="M20_dimer"/>
    <property type="match status" value="1"/>
</dbReference>
<accession>A0A1M6GY55</accession>
<dbReference type="PIRSF" id="PIRSF005962">
    <property type="entry name" value="Pept_M20D_amidohydro"/>
    <property type="match status" value="1"/>
</dbReference>